<proteinExistence type="predicted"/>
<accession>A0A1M6UKQ1</accession>
<dbReference type="Proteomes" id="UP000198940">
    <property type="component" value="Unassembled WGS sequence"/>
</dbReference>
<name>A0A1M6UKQ1_9FLAO</name>
<gene>
    <name evidence="1" type="ORF">SAMN04487891_113104</name>
    <name evidence="2" type="ORF">SAMN05216293_1662</name>
</gene>
<dbReference type="EMBL" id="FOKU01000013">
    <property type="protein sequence ID" value="SFC55256.1"/>
    <property type="molecule type" value="Genomic_DNA"/>
</dbReference>
<dbReference type="AlphaFoldDB" id="A0A1M6UKQ1"/>
<reference evidence="2 3" key="1">
    <citation type="submission" date="2016-11" db="EMBL/GenBank/DDBJ databases">
        <authorList>
            <person name="Varghese N."/>
            <person name="Submissions S."/>
        </authorList>
    </citation>
    <scope>NUCLEOTIDE SEQUENCE [LARGE SCALE GENOMIC DNA]</scope>
    <source>
        <strain evidence="2 3">CGMCC 1.12174</strain>
        <strain evidence="1 4">DSM 26351</strain>
    </source>
</reference>
<dbReference type="Proteomes" id="UP000184031">
    <property type="component" value="Unassembled WGS sequence"/>
</dbReference>
<evidence type="ECO:0000313" key="3">
    <source>
        <dbReference type="Proteomes" id="UP000184031"/>
    </source>
</evidence>
<dbReference type="EMBL" id="FRAT01000004">
    <property type="protein sequence ID" value="SHK69757.1"/>
    <property type="molecule type" value="Genomic_DNA"/>
</dbReference>
<dbReference type="STRING" id="1055723.SAMN05216293_1662"/>
<sequence>MKTSSLNQFKKFEVKNLESVVGGAIICLTGVLDGIKKNTRLCFFCKCGNQ</sequence>
<evidence type="ECO:0000313" key="2">
    <source>
        <dbReference type="EMBL" id="SHK69757.1"/>
    </source>
</evidence>
<comment type="caution">
    <text evidence="2">The sequence shown here is derived from an EMBL/GenBank/DDBJ whole genome shotgun (WGS) entry which is preliminary data.</text>
</comment>
<keyword evidence="4" id="KW-1185">Reference proteome</keyword>
<organism evidence="2 3">
    <name type="scientific">Flagellimonas taeanensis</name>
    <dbReference type="NCBI Taxonomy" id="1005926"/>
    <lineage>
        <taxon>Bacteria</taxon>
        <taxon>Pseudomonadati</taxon>
        <taxon>Bacteroidota</taxon>
        <taxon>Flavobacteriia</taxon>
        <taxon>Flavobacteriales</taxon>
        <taxon>Flavobacteriaceae</taxon>
        <taxon>Flagellimonas</taxon>
    </lineage>
</organism>
<evidence type="ECO:0000313" key="4">
    <source>
        <dbReference type="Proteomes" id="UP000198940"/>
    </source>
</evidence>
<evidence type="ECO:0000313" key="1">
    <source>
        <dbReference type="EMBL" id="SFC55256.1"/>
    </source>
</evidence>
<protein>
    <submittedName>
        <fullName evidence="2">Uncharacterized protein</fullName>
    </submittedName>
</protein>